<keyword evidence="3 5" id="KW-0378">Hydrolase</keyword>
<name>A0A9X1H7L2_9FLAO</name>
<dbReference type="Gene3D" id="2.60.40.10">
    <property type="entry name" value="Immunoglobulins"/>
    <property type="match status" value="1"/>
</dbReference>
<dbReference type="PANTHER" id="PTHR42721">
    <property type="entry name" value="SUGAR HYDROLASE-RELATED"/>
    <property type="match status" value="1"/>
</dbReference>
<dbReference type="GO" id="GO:0045493">
    <property type="term" value="P:xylan catabolic process"/>
    <property type="evidence" value="ECO:0007669"/>
    <property type="project" value="InterPro"/>
</dbReference>
<gene>
    <name evidence="5" type="ORF">K6T82_03755</name>
</gene>
<dbReference type="GO" id="GO:0009044">
    <property type="term" value="F:xylan 1,4-beta-xylosidase activity"/>
    <property type="evidence" value="ECO:0007669"/>
    <property type="project" value="InterPro"/>
</dbReference>
<dbReference type="InterPro" id="IPR001764">
    <property type="entry name" value="Glyco_hydro_3_N"/>
</dbReference>
<proteinExistence type="inferred from homology"/>
<dbReference type="PANTHER" id="PTHR42721:SF3">
    <property type="entry name" value="BETA-D-XYLOSIDASE 5-RELATED"/>
    <property type="match status" value="1"/>
</dbReference>
<reference evidence="5 6" key="1">
    <citation type="journal article" date="2023" name="Antonie Van Leeuwenhoek">
        <title>Flavobacterium potami sp. nov., a multi-metal resistance genes harbouring bacterium isolated from shallow river silt.</title>
        <authorList>
            <person name="Li S."/>
            <person name="Mao S."/>
            <person name="Mu W."/>
            <person name="Guo B."/>
            <person name="Li C."/>
            <person name="Zhu Q."/>
            <person name="Hou X."/>
            <person name="Zhao Y."/>
            <person name="Wei S."/>
            <person name="Liu H."/>
            <person name="Liu A."/>
        </authorList>
    </citation>
    <scope>NUCLEOTIDE SEQUENCE [LARGE SCALE GENOMIC DNA]</scope>
    <source>
        <strain evidence="5 6">17A</strain>
    </source>
</reference>
<keyword evidence="6" id="KW-1185">Reference proteome</keyword>
<dbReference type="SMART" id="SM01217">
    <property type="entry name" value="Fn3_like"/>
    <property type="match status" value="1"/>
</dbReference>
<dbReference type="Gene3D" id="3.20.20.300">
    <property type="entry name" value="Glycoside hydrolase, family 3, N-terminal domain"/>
    <property type="match status" value="1"/>
</dbReference>
<protein>
    <submittedName>
        <fullName evidence="5">Glycoside hydrolase family 3 C-terminal domain-containing protein</fullName>
    </submittedName>
</protein>
<organism evidence="5 6">
    <name type="scientific">Flavobacterium potami</name>
    <dbReference type="NCBI Taxonomy" id="2872310"/>
    <lineage>
        <taxon>Bacteria</taxon>
        <taxon>Pseudomonadati</taxon>
        <taxon>Bacteroidota</taxon>
        <taxon>Flavobacteriia</taxon>
        <taxon>Flavobacteriales</taxon>
        <taxon>Flavobacteriaceae</taxon>
        <taxon>Flavobacterium</taxon>
    </lineage>
</organism>
<dbReference type="AlphaFoldDB" id="A0A9X1H7L2"/>
<evidence type="ECO:0000256" key="1">
    <source>
        <dbReference type="ARBA" id="ARBA00005336"/>
    </source>
</evidence>
<evidence type="ECO:0000313" key="6">
    <source>
        <dbReference type="Proteomes" id="UP001139366"/>
    </source>
</evidence>
<dbReference type="InterPro" id="IPR017853">
    <property type="entry name" value="GH"/>
</dbReference>
<dbReference type="Pfam" id="PF01915">
    <property type="entry name" value="Glyco_hydro_3_C"/>
    <property type="match status" value="1"/>
</dbReference>
<dbReference type="SUPFAM" id="SSF52279">
    <property type="entry name" value="Beta-D-glucan exohydrolase, C-terminal domain"/>
    <property type="match status" value="1"/>
</dbReference>
<evidence type="ECO:0000256" key="2">
    <source>
        <dbReference type="ARBA" id="ARBA00022729"/>
    </source>
</evidence>
<dbReference type="InterPro" id="IPR036881">
    <property type="entry name" value="Glyco_hydro_3_C_sf"/>
</dbReference>
<dbReference type="GO" id="GO:0031222">
    <property type="term" value="P:arabinan catabolic process"/>
    <property type="evidence" value="ECO:0007669"/>
    <property type="project" value="TreeGrafter"/>
</dbReference>
<comment type="caution">
    <text evidence="5">The sequence shown here is derived from an EMBL/GenBank/DDBJ whole genome shotgun (WGS) entry which is preliminary data.</text>
</comment>
<dbReference type="GO" id="GO:0046556">
    <property type="term" value="F:alpha-L-arabinofuranosidase activity"/>
    <property type="evidence" value="ECO:0007669"/>
    <property type="project" value="TreeGrafter"/>
</dbReference>
<evidence type="ECO:0000313" key="5">
    <source>
        <dbReference type="EMBL" id="MBZ4033866.1"/>
    </source>
</evidence>
<dbReference type="SUPFAM" id="SSF51445">
    <property type="entry name" value="(Trans)glycosidases"/>
    <property type="match status" value="1"/>
</dbReference>
<evidence type="ECO:0000256" key="3">
    <source>
        <dbReference type="ARBA" id="ARBA00022801"/>
    </source>
</evidence>
<dbReference type="Pfam" id="PF00933">
    <property type="entry name" value="Glyco_hydro_3"/>
    <property type="match status" value="1"/>
</dbReference>
<feature type="domain" description="Fibronectin type III-like" evidence="4">
    <location>
        <begin position="642"/>
        <end position="711"/>
    </location>
</feature>
<dbReference type="EMBL" id="JAINUY010000001">
    <property type="protein sequence ID" value="MBZ4033866.1"/>
    <property type="molecule type" value="Genomic_DNA"/>
</dbReference>
<dbReference type="InterPro" id="IPR002772">
    <property type="entry name" value="Glyco_hydro_3_C"/>
</dbReference>
<evidence type="ECO:0000259" key="4">
    <source>
        <dbReference type="SMART" id="SM01217"/>
    </source>
</evidence>
<keyword evidence="2" id="KW-0732">Signal</keyword>
<dbReference type="InterPro" id="IPR036962">
    <property type="entry name" value="Glyco_hydro_3_N_sf"/>
</dbReference>
<dbReference type="Pfam" id="PF14310">
    <property type="entry name" value="Fn3-like"/>
    <property type="match status" value="1"/>
</dbReference>
<comment type="similarity">
    <text evidence="1">Belongs to the glycosyl hydrolase 3 family.</text>
</comment>
<dbReference type="PRINTS" id="PR00133">
    <property type="entry name" value="GLHYDRLASE3"/>
</dbReference>
<dbReference type="InterPro" id="IPR013783">
    <property type="entry name" value="Ig-like_fold"/>
</dbReference>
<dbReference type="InterPro" id="IPR044993">
    <property type="entry name" value="BXL"/>
</dbReference>
<sequence length="732" mass="81064">MKFFSKYISNIILCACLIAASTVKSQHQKWFDESLSFEKRVDLLLNAMTIDEKCGQFTSDTPAIPRLGVPEYNWWNEALHGVARNGKATIFPQGIAMGATFNPSLIKEVANAISDEARAKFQVSKSIGNRGIYAGLTFWSPNINIFRDPRWGRGQETYGEDPFLTSKIGVAFVEGLQGKDPKYFKTTACAKHFAVHSGPEALRHSFNANPSKLDLYETYLPAFKSLVQEGKVQGIMGAYNAVYGDPANASKLLMDDILKKQWGFEGYIVSDCGALVDIMKGHKKVKTVEEAAALALKTGVNLNCGWVYKNIKSALDKGLITEELINERLKKLFLIRFQLGFFDKDESNPYNTIGIEVINSDAHKAVARKASQQSIVLLKNKDNVLPLDKNIKTLYVTGSFAASTDILLANYYGSAPNMVTVLEGITEKVSLGTSVEYRLGVLPFQNNLNPLNWAVQVPKTVDATVLVAGISNEMEGEEVDAIASEHKGDRKDLKLPQSQIDYIKAVSKNKKGPLILVLGTGSPVSLDEVEPYVDAIVLMWYPGEQGGNAVADVIFGDVAPSGHLPITFPKNVEQLPPFDDYSMKGRTYKYMTEEPMYPFGFGLSYSTLEIKNPSSSETIIKKGKRISVSVDVKNSGDKDYEDVIQMYLVPEDTKDFLPFYALKSFQRVPLNKGETKKLTFNLTEEDLKQTNLEGEKTWIKGNYKLLISNALPSHRSANLGAAKPAEIKIKLK</sequence>
<dbReference type="Proteomes" id="UP001139366">
    <property type="component" value="Unassembled WGS sequence"/>
</dbReference>
<accession>A0A9X1H7L2</accession>
<dbReference type="InterPro" id="IPR026891">
    <property type="entry name" value="Fn3-like"/>
</dbReference>
<dbReference type="Gene3D" id="3.40.50.1700">
    <property type="entry name" value="Glycoside hydrolase family 3 C-terminal domain"/>
    <property type="match status" value="1"/>
</dbReference>